<dbReference type="EMBL" id="QXTG01000001">
    <property type="protein sequence ID" value="RIX29956.1"/>
    <property type="molecule type" value="Genomic_DNA"/>
</dbReference>
<dbReference type="AlphaFoldDB" id="A0A3A1U9B9"/>
<keyword evidence="1" id="KW-0472">Membrane</keyword>
<dbReference type="Proteomes" id="UP000265742">
    <property type="component" value="Unassembled WGS sequence"/>
</dbReference>
<sequence>MRGYRLPLAWALPAGLTLGAIIGLALFASSDADTQTLGWFGYTVALGAGVGVVTAVVAALGAAGAVALDSRRSADSRSLPALGPIALGAASGVALVALLVGVASSVAAGYWSALEFWFIGGVIDATIAAVAATTIAAITVRRPRGRVREAARR</sequence>
<accession>A0A3A1U9B9</accession>
<feature type="transmembrane region" description="Helical" evidence="1">
    <location>
        <begin position="116"/>
        <end position="138"/>
    </location>
</feature>
<keyword evidence="1" id="KW-1133">Transmembrane helix</keyword>
<feature type="transmembrane region" description="Helical" evidence="1">
    <location>
        <begin position="80"/>
        <end position="110"/>
    </location>
</feature>
<evidence type="ECO:0000313" key="3">
    <source>
        <dbReference type="Proteomes" id="UP000265742"/>
    </source>
</evidence>
<proteinExistence type="predicted"/>
<reference evidence="3" key="1">
    <citation type="submission" date="2018-09" db="EMBL/GenBank/DDBJ databases">
        <authorList>
            <person name="Kim I."/>
        </authorList>
    </citation>
    <scope>NUCLEOTIDE SEQUENCE [LARGE SCALE GENOMIC DNA]</scope>
    <source>
        <strain evidence="3">DD4a</strain>
    </source>
</reference>
<keyword evidence="3" id="KW-1185">Reference proteome</keyword>
<keyword evidence="1" id="KW-0812">Transmembrane</keyword>
<name>A0A3A1U9B9_9MICO</name>
<comment type="caution">
    <text evidence="2">The sequence shown here is derived from an EMBL/GenBank/DDBJ whole genome shotgun (WGS) entry which is preliminary data.</text>
</comment>
<evidence type="ECO:0000313" key="2">
    <source>
        <dbReference type="EMBL" id="RIX29956.1"/>
    </source>
</evidence>
<protein>
    <submittedName>
        <fullName evidence="2">Uncharacterized protein</fullName>
    </submittedName>
</protein>
<gene>
    <name evidence="2" type="ORF">D1781_00275</name>
</gene>
<feature type="transmembrane region" description="Helical" evidence="1">
    <location>
        <begin position="42"/>
        <end position="68"/>
    </location>
</feature>
<evidence type="ECO:0000256" key="1">
    <source>
        <dbReference type="SAM" id="Phobius"/>
    </source>
</evidence>
<organism evidence="2 3">
    <name type="scientific">Amnibacterium setariae</name>
    <dbReference type="NCBI Taxonomy" id="2306585"/>
    <lineage>
        <taxon>Bacteria</taxon>
        <taxon>Bacillati</taxon>
        <taxon>Actinomycetota</taxon>
        <taxon>Actinomycetes</taxon>
        <taxon>Micrococcales</taxon>
        <taxon>Microbacteriaceae</taxon>
        <taxon>Amnibacterium</taxon>
    </lineage>
</organism>